<evidence type="ECO:0000313" key="3">
    <source>
        <dbReference type="Proteomes" id="UP000078387"/>
    </source>
</evidence>
<dbReference type="AlphaFoldDB" id="A0A175JR60"/>
<sequence length="129" mass="15312">MYGTTNKMRKDRFISDEDTEIDKRDIVISDFINLLNDIESISKQCHLLNGGTRLTFGNNPLKCFNLVILKHIEVIEELYENIKAFKKNNSIILSELKDEEERKERERRLDAAEKKKEESKPERRKTREL</sequence>
<accession>A0A175JR60</accession>
<protein>
    <submittedName>
        <fullName evidence="2">Uncharacterized protein</fullName>
    </submittedName>
</protein>
<dbReference type="EMBL" id="BDEQ01000001">
    <property type="protein sequence ID" value="GAT96240.1"/>
    <property type="molecule type" value="Genomic_DNA"/>
</dbReference>
<gene>
    <name evidence="2" type="ORF">CL6EHI_078540</name>
</gene>
<name>A0A175JR60_ENTHI</name>
<dbReference type="Proteomes" id="UP000078387">
    <property type="component" value="Unassembled WGS sequence"/>
</dbReference>
<dbReference type="VEuPathDB" id="AmoebaDB:KM1_323250"/>
<evidence type="ECO:0000313" key="2">
    <source>
        <dbReference type="EMBL" id="GAT96240.1"/>
    </source>
</evidence>
<evidence type="ECO:0000256" key="1">
    <source>
        <dbReference type="SAM" id="MobiDB-lite"/>
    </source>
</evidence>
<comment type="caution">
    <text evidence="2">The sequence shown here is derived from an EMBL/GenBank/DDBJ whole genome shotgun (WGS) entry which is preliminary data.</text>
</comment>
<dbReference type="VEuPathDB" id="AmoebaDB:EHI5A_276160"/>
<reference evidence="2 3" key="1">
    <citation type="submission" date="2016-05" db="EMBL/GenBank/DDBJ databases">
        <title>First whole genome sequencing of Entamoeba histolytica HM1:IMSS-clone-6.</title>
        <authorList>
            <person name="Mukherjee Avik.K."/>
            <person name="Izumyama S."/>
            <person name="Nakada-Tsukui K."/>
            <person name="Nozaki T."/>
        </authorList>
    </citation>
    <scope>NUCLEOTIDE SEQUENCE [LARGE SCALE GENOMIC DNA]</scope>
    <source>
        <strain evidence="2 3">HM1:IMSS clone 6</strain>
    </source>
</reference>
<feature type="region of interest" description="Disordered" evidence="1">
    <location>
        <begin position="96"/>
        <end position="129"/>
    </location>
</feature>
<proteinExistence type="predicted"/>
<dbReference type="VEuPathDB" id="AmoebaDB:EHI_078540"/>
<organism evidence="2 3">
    <name type="scientific">Entamoeba histolytica</name>
    <dbReference type="NCBI Taxonomy" id="5759"/>
    <lineage>
        <taxon>Eukaryota</taxon>
        <taxon>Amoebozoa</taxon>
        <taxon>Evosea</taxon>
        <taxon>Archamoebae</taxon>
        <taxon>Mastigamoebida</taxon>
        <taxon>Entamoebidae</taxon>
        <taxon>Entamoeba</taxon>
    </lineage>
</organism>